<comment type="caution">
    <text evidence="1">The sequence shown here is derived from an EMBL/GenBank/DDBJ whole genome shotgun (WGS) entry which is preliminary data.</text>
</comment>
<evidence type="ECO:0000313" key="2">
    <source>
        <dbReference type="Proteomes" id="UP000094784"/>
    </source>
</evidence>
<dbReference type="Proteomes" id="UP000094784">
    <property type="component" value="Unassembled WGS sequence"/>
</dbReference>
<protein>
    <submittedName>
        <fullName evidence="1">Uncharacterized protein</fullName>
    </submittedName>
</protein>
<dbReference type="RefSeq" id="WP_069483557.1">
    <property type="nucleotide sequence ID" value="NZ_KV766183.1"/>
</dbReference>
<reference evidence="1 2" key="1">
    <citation type="submission" date="2016-09" db="EMBL/GenBank/DDBJ databases">
        <title>Draft genome sequence of the soil isolate, Lysinibacillus fusiformis M5, a potential hypoxanthine producer.</title>
        <authorList>
            <person name="Gallegos-Monterrosa R."/>
            <person name="Maroti G."/>
            <person name="Balint B."/>
            <person name="Kovacs A.T."/>
        </authorList>
    </citation>
    <scope>NUCLEOTIDE SEQUENCE [LARGE SCALE GENOMIC DNA]</scope>
    <source>
        <strain evidence="1 2">M5</strain>
    </source>
</reference>
<name>A0A1E4QYP2_9BACI</name>
<organism evidence="1 2">
    <name type="scientific">Lysinibacillus fusiformis</name>
    <dbReference type="NCBI Taxonomy" id="28031"/>
    <lineage>
        <taxon>Bacteria</taxon>
        <taxon>Bacillati</taxon>
        <taxon>Bacillota</taxon>
        <taxon>Bacilli</taxon>
        <taxon>Bacillales</taxon>
        <taxon>Bacillaceae</taxon>
        <taxon>Lysinibacillus</taxon>
    </lineage>
</organism>
<gene>
    <name evidence="1" type="ORF">BG258_23735</name>
</gene>
<sequence>MFEKSLDFKAINIPYNWNVDYWDGTHLSEYDEQTRIKNDFYEINKDSIARFGLFGCGSKYFYEDSDGSFNLKGKRVEIFYEVDGRQYRVGSHQKDPITYKRAYADYNNVQGPQRSNIESIHFGYKTRIENGDIKLFYQSVVALPAFTSIFIEVKLSANKDLNGDLVFKVKGKEVERYRAPLKAGKAGQINWTVKY</sequence>
<accession>A0A1E4QYP2</accession>
<dbReference type="EMBL" id="MECQ01000008">
    <property type="protein sequence ID" value="ODV53316.1"/>
    <property type="molecule type" value="Genomic_DNA"/>
</dbReference>
<evidence type="ECO:0000313" key="1">
    <source>
        <dbReference type="EMBL" id="ODV53316.1"/>
    </source>
</evidence>
<dbReference type="OrthoDB" id="2111939at2"/>
<proteinExistence type="predicted"/>
<dbReference type="AlphaFoldDB" id="A0A1E4QYP2"/>